<name>D3DHC5_HYDTT</name>
<organism evidence="5 6">
    <name type="scientific">Hydrogenobacter thermophilus (strain DSM 6534 / IAM 12695 / TK-6)</name>
    <dbReference type="NCBI Taxonomy" id="608538"/>
    <lineage>
        <taxon>Bacteria</taxon>
        <taxon>Pseudomonadati</taxon>
        <taxon>Aquificota</taxon>
        <taxon>Aquificia</taxon>
        <taxon>Aquificales</taxon>
        <taxon>Aquificaceae</taxon>
        <taxon>Hydrogenobacter</taxon>
    </lineage>
</organism>
<dbReference type="STRING" id="608538.HTH_0767"/>
<dbReference type="GO" id="GO:0051082">
    <property type="term" value="F:unfolded protein binding"/>
    <property type="evidence" value="ECO:0007669"/>
    <property type="project" value="InterPro"/>
</dbReference>
<protein>
    <submittedName>
        <fullName evidence="5">Outer membrane chaperone</fullName>
    </submittedName>
</protein>
<dbReference type="Gene3D" id="3.30.910.20">
    <property type="entry name" value="Skp domain"/>
    <property type="match status" value="1"/>
</dbReference>
<dbReference type="Proteomes" id="UP000002574">
    <property type="component" value="Chromosome"/>
</dbReference>
<dbReference type="AlphaFoldDB" id="D3DHC5"/>
<evidence type="ECO:0000256" key="2">
    <source>
        <dbReference type="ARBA" id="ARBA00022729"/>
    </source>
</evidence>
<dbReference type="Pfam" id="PF03938">
    <property type="entry name" value="OmpH"/>
    <property type="match status" value="1"/>
</dbReference>
<feature type="coiled-coil region" evidence="3">
    <location>
        <begin position="47"/>
        <end position="130"/>
    </location>
</feature>
<evidence type="ECO:0000256" key="1">
    <source>
        <dbReference type="ARBA" id="ARBA00009091"/>
    </source>
</evidence>
<evidence type="ECO:0000256" key="4">
    <source>
        <dbReference type="SAM" id="SignalP"/>
    </source>
</evidence>
<dbReference type="EMBL" id="AP011112">
    <property type="protein sequence ID" value="BAI69227.1"/>
    <property type="molecule type" value="Genomic_DNA"/>
</dbReference>
<dbReference type="PANTHER" id="PTHR35089">
    <property type="entry name" value="CHAPERONE PROTEIN SKP"/>
    <property type="match status" value="1"/>
</dbReference>
<dbReference type="InterPro" id="IPR005632">
    <property type="entry name" value="Chaperone_Skp"/>
</dbReference>
<sequence length="175" mass="20038">MFIRKRYNKPQEDSMKKLILASLLFSGLTMAQQKFACVDPNRILSESKSVSQAQEQLRKKVQDYQKQLDEKQKKLDELKKQIESKGISQKAKEEKIKEYQKVEAEGLELQQKAQKEIVELKSKLEEDILNKVRGVAESIAKKNGYTGVLDCSAFVYKDPGIDITDLIIKSLDQGK</sequence>
<evidence type="ECO:0000256" key="3">
    <source>
        <dbReference type="SAM" id="Coils"/>
    </source>
</evidence>
<keyword evidence="2 4" id="KW-0732">Signal</keyword>
<proteinExistence type="inferred from homology"/>
<dbReference type="InterPro" id="IPR024930">
    <property type="entry name" value="Skp_dom_sf"/>
</dbReference>
<dbReference type="SUPFAM" id="SSF111384">
    <property type="entry name" value="OmpH-like"/>
    <property type="match status" value="1"/>
</dbReference>
<dbReference type="eggNOG" id="COG2825">
    <property type="taxonomic scope" value="Bacteria"/>
</dbReference>
<feature type="chain" id="PRO_5003042051" evidence="4">
    <location>
        <begin position="32"/>
        <end position="175"/>
    </location>
</feature>
<dbReference type="GO" id="GO:0005829">
    <property type="term" value="C:cytosol"/>
    <property type="evidence" value="ECO:0007669"/>
    <property type="project" value="TreeGrafter"/>
</dbReference>
<keyword evidence="6" id="KW-1185">Reference proteome</keyword>
<dbReference type="PANTHER" id="PTHR35089:SF1">
    <property type="entry name" value="CHAPERONE PROTEIN SKP"/>
    <property type="match status" value="1"/>
</dbReference>
<evidence type="ECO:0000313" key="6">
    <source>
        <dbReference type="Proteomes" id="UP000002574"/>
    </source>
</evidence>
<dbReference type="KEGG" id="hth:HTH_0767"/>
<evidence type="ECO:0000313" key="5">
    <source>
        <dbReference type="EMBL" id="BAI69227.1"/>
    </source>
</evidence>
<comment type="similarity">
    <text evidence="1">Belongs to the Skp family.</text>
</comment>
<reference evidence="5 6" key="1">
    <citation type="journal article" date="2010" name="J. Bacteriol.">
        <title>Complete genome sequence of the thermophilic, obligately chemolithoautotrophic hydrogen-oxidizing bacterium Hydrogenobacter thermophilus TK-6.</title>
        <authorList>
            <person name="Arai H."/>
            <person name="Kanbe H."/>
            <person name="Ishii M."/>
            <person name="Igarashi Y."/>
        </authorList>
    </citation>
    <scope>NUCLEOTIDE SEQUENCE [LARGE SCALE GENOMIC DNA]</scope>
    <source>
        <strain evidence="6">DSM 6534 / IAM 12695 / TK-6 [Tokyo]</strain>
    </source>
</reference>
<dbReference type="SMART" id="SM00935">
    <property type="entry name" value="OmpH"/>
    <property type="match status" value="1"/>
</dbReference>
<feature type="signal peptide" evidence="4">
    <location>
        <begin position="1"/>
        <end position="31"/>
    </location>
</feature>
<accession>D3DHC5</accession>
<dbReference type="GO" id="GO:0050821">
    <property type="term" value="P:protein stabilization"/>
    <property type="evidence" value="ECO:0007669"/>
    <property type="project" value="TreeGrafter"/>
</dbReference>
<keyword evidence="3" id="KW-0175">Coiled coil</keyword>
<gene>
    <name evidence="5" type="ordered locus">HTH_0767</name>
</gene>